<dbReference type="KEGG" id="atl:Athai_67800"/>
<evidence type="ECO:0008006" key="10">
    <source>
        <dbReference type="Google" id="ProtNLM"/>
    </source>
</evidence>
<dbReference type="SUPFAM" id="SSF56524">
    <property type="entry name" value="Oxidoreductase molybdopterin-binding domain"/>
    <property type="match status" value="1"/>
</dbReference>
<evidence type="ECO:0000313" key="8">
    <source>
        <dbReference type="EMBL" id="BCJ39277.1"/>
    </source>
</evidence>
<dbReference type="GO" id="GO:0008482">
    <property type="term" value="F:sulfite oxidase activity"/>
    <property type="evidence" value="ECO:0007669"/>
    <property type="project" value="TreeGrafter"/>
</dbReference>
<dbReference type="Pfam" id="PF03404">
    <property type="entry name" value="Mo-co_dimer"/>
    <property type="match status" value="1"/>
</dbReference>
<evidence type="ECO:0000256" key="4">
    <source>
        <dbReference type="ARBA" id="ARBA00023002"/>
    </source>
</evidence>
<organism evidence="8 9">
    <name type="scientific">Actinocatenispora thailandica</name>
    <dbReference type="NCBI Taxonomy" id="227318"/>
    <lineage>
        <taxon>Bacteria</taxon>
        <taxon>Bacillati</taxon>
        <taxon>Actinomycetota</taxon>
        <taxon>Actinomycetes</taxon>
        <taxon>Micromonosporales</taxon>
        <taxon>Micromonosporaceae</taxon>
        <taxon>Actinocatenispora</taxon>
    </lineage>
</organism>
<dbReference type="CDD" id="cd02110">
    <property type="entry name" value="SO_family_Moco_dimer"/>
    <property type="match status" value="1"/>
</dbReference>
<dbReference type="GO" id="GO:0043546">
    <property type="term" value="F:molybdopterin cofactor binding"/>
    <property type="evidence" value="ECO:0007669"/>
    <property type="project" value="TreeGrafter"/>
</dbReference>
<dbReference type="GO" id="GO:0030151">
    <property type="term" value="F:molybdenum ion binding"/>
    <property type="evidence" value="ECO:0007669"/>
    <property type="project" value="InterPro"/>
</dbReference>
<evidence type="ECO:0000256" key="2">
    <source>
        <dbReference type="ARBA" id="ARBA00022505"/>
    </source>
</evidence>
<dbReference type="GO" id="GO:0020037">
    <property type="term" value="F:heme binding"/>
    <property type="evidence" value="ECO:0007669"/>
    <property type="project" value="TreeGrafter"/>
</dbReference>
<evidence type="ECO:0000256" key="3">
    <source>
        <dbReference type="ARBA" id="ARBA00022723"/>
    </source>
</evidence>
<dbReference type="Gene3D" id="3.90.420.10">
    <property type="entry name" value="Oxidoreductase, molybdopterin-binding domain"/>
    <property type="match status" value="1"/>
</dbReference>
<dbReference type="Pfam" id="PF00174">
    <property type="entry name" value="Oxidored_molyb"/>
    <property type="match status" value="1"/>
</dbReference>
<gene>
    <name evidence="8" type="ORF">Athai_67800</name>
</gene>
<dbReference type="InterPro" id="IPR014756">
    <property type="entry name" value="Ig_E-set"/>
</dbReference>
<accession>A0A7R7I0D3</accession>
<dbReference type="InterPro" id="IPR008335">
    <property type="entry name" value="Mopterin_OxRdtase_euk"/>
</dbReference>
<dbReference type="AlphaFoldDB" id="A0A7R7I0D3"/>
<evidence type="ECO:0000259" key="7">
    <source>
        <dbReference type="Pfam" id="PF03404"/>
    </source>
</evidence>
<proteinExistence type="predicted"/>
<evidence type="ECO:0000313" key="9">
    <source>
        <dbReference type="Proteomes" id="UP000611640"/>
    </source>
</evidence>
<dbReference type="Gene3D" id="2.60.40.650">
    <property type="match status" value="1"/>
</dbReference>
<protein>
    <recommendedName>
        <fullName evidence="10">Sulfite oxidase</fullName>
    </recommendedName>
</protein>
<dbReference type="PANTHER" id="PTHR19372">
    <property type="entry name" value="SULFITE REDUCTASE"/>
    <property type="match status" value="1"/>
</dbReference>
<dbReference type="InterPro" id="IPR000572">
    <property type="entry name" value="OxRdtase_Mopterin-bd_dom"/>
</dbReference>
<keyword evidence="3" id="KW-0479">Metal-binding</keyword>
<dbReference type="EMBL" id="AP023355">
    <property type="protein sequence ID" value="BCJ39277.1"/>
    <property type="molecule type" value="Genomic_DNA"/>
</dbReference>
<dbReference type="InterPro" id="IPR005066">
    <property type="entry name" value="MoCF_OxRdtse_dimer"/>
</dbReference>
<dbReference type="Proteomes" id="UP000611640">
    <property type="component" value="Chromosome"/>
</dbReference>
<reference evidence="8 9" key="1">
    <citation type="submission" date="2020-08" db="EMBL/GenBank/DDBJ databases">
        <title>Whole genome shotgun sequence of Actinocatenispora thailandica NBRC 105041.</title>
        <authorList>
            <person name="Komaki H."/>
            <person name="Tamura T."/>
        </authorList>
    </citation>
    <scope>NUCLEOTIDE SEQUENCE [LARGE SCALE GENOMIC DNA]</scope>
    <source>
        <strain evidence="8 9">NBRC 105041</strain>
    </source>
</reference>
<dbReference type="SUPFAM" id="SSF81296">
    <property type="entry name" value="E set domains"/>
    <property type="match status" value="1"/>
</dbReference>
<name>A0A7R7I0D3_9ACTN</name>
<dbReference type="InterPro" id="IPR036374">
    <property type="entry name" value="OxRdtase_Mopterin-bd_sf"/>
</dbReference>
<dbReference type="PANTHER" id="PTHR19372:SF7">
    <property type="entry name" value="SULFITE OXIDASE, MITOCHONDRIAL"/>
    <property type="match status" value="1"/>
</dbReference>
<feature type="region of interest" description="Disordered" evidence="5">
    <location>
        <begin position="1"/>
        <end position="20"/>
    </location>
</feature>
<dbReference type="GO" id="GO:0006790">
    <property type="term" value="P:sulfur compound metabolic process"/>
    <property type="evidence" value="ECO:0007669"/>
    <property type="project" value="TreeGrafter"/>
</dbReference>
<keyword evidence="4" id="KW-0560">Oxidoreductase</keyword>
<keyword evidence="9" id="KW-1185">Reference proteome</keyword>
<sequence>MRWGGPTAGGGRPDSRFGPPFDSRGAGWAQVITDRVHAGWVDSVPGGPARVAEPAELIGLDELRLAARNHGMPLEALRYDVTPPGLHYLLTHYDIPDVDPQRWRLVVDGAVRRPLRCTAADLRARPRHTVRVTLECAGNGRARLVPRPVSQPWLDEAVGTADWTGTPLAALLSDAIPADDAATVVFTGADHGTERGVEQDYQRALPLAEALRPEVLLADEMNGAPLPPQHGFPLRLLVPGWYGMAQVKWLRAITVLSGEFDGFQNAVAYRLKQRPDEDGEPITRIRPRALLVPPGHPDFMSRVRILPAGEHVLTGRAWAGAGPVRRVEFSAGGGWVDAELGPAAGPWAWRPFTVRWRATPGRYELSVRATDATGVAQPVDAPWNVQGMANNTAQRVPVVVPPGDAAGEQGA</sequence>
<feature type="compositionally biased region" description="Gly residues" evidence="5">
    <location>
        <begin position="1"/>
        <end position="12"/>
    </location>
</feature>
<feature type="domain" description="Oxidoreductase molybdopterin-binding" evidence="6">
    <location>
        <begin position="92"/>
        <end position="263"/>
    </location>
</feature>
<keyword evidence="2" id="KW-0500">Molybdenum</keyword>
<comment type="cofactor">
    <cofactor evidence="1">
        <name>Mo-molybdopterin</name>
        <dbReference type="ChEBI" id="CHEBI:71302"/>
    </cofactor>
</comment>
<dbReference type="PRINTS" id="PR00407">
    <property type="entry name" value="EUMOPTERIN"/>
</dbReference>
<evidence type="ECO:0000256" key="1">
    <source>
        <dbReference type="ARBA" id="ARBA00001924"/>
    </source>
</evidence>
<evidence type="ECO:0000256" key="5">
    <source>
        <dbReference type="SAM" id="MobiDB-lite"/>
    </source>
</evidence>
<feature type="domain" description="Moybdenum cofactor oxidoreductase dimerisation" evidence="7">
    <location>
        <begin position="308"/>
        <end position="398"/>
    </location>
</feature>
<evidence type="ECO:0000259" key="6">
    <source>
        <dbReference type="Pfam" id="PF00174"/>
    </source>
</evidence>